<sequence length="178" mass="19295">MKIIGITASPHEKGNTATLVQKSLEAVAAKGAETEYVNLAKLNINPCKGCYYCKSHDTCVQKDDFASVMEKVVSADGILMGSPVYFFDITAQEKVFIDRLYACVDGEHKSRVPPGKKMGFIYSQNTPDRHAFDVNLDKYSQVAGMLGIEPVGKFVSVGDVSANPAEIDGAIEIAEKLL</sequence>
<evidence type="ECO:0000256" key="4">
    <source>
        <dbReference type="ARBA" id="ARBA00022643"/>
    </source>
</evidence>
<comment type="caution">
    <text evidence="7">The sequence shown here is derived from an EMBL/GenBank/DDBJ whole genome shotgun (WGS) entry which is preliminary data.</text>
</comment>
<dbReference type="InterPro" id="IPR051796">
    <property type="entry name" value="ISF_SsuE-like"/>
</dbReference>
<dbReference type="Gene3D" id="3.40.50.360">
    <property type="match status" value="1"/>
</dbReference>
<keyword evidence="4" id="KW-0288">FMN</keyword>
<organism evidence="7 8">
    <name type="scientific">Methanimicrococcus blatticola</name>
    <dbReference type="NCBI Taxonomy" id="91560"/>
    <lineage>
        <taxon>Archaea</taxon>
        <taxon>Methanobacteriati</taxon>
        <taxon>Methanobacteriota</taxon>
        <taxon>Stenosarchaea group</taxon>
        <taxon>Methanomicrobia</taxon>
        <taxon>Methanosarcinales</taxon>
        <taxon>Methanosarcinaceae</taxon>
        <taxon>Methanimicrococcus</taxon>
    </lineage>
</organism>
<dbReference type="Pfam" id="PF03358">
    <property type="entry name" value="FMN_red"/>
    <property type="match status" value="1"/>
</dbReference>
<comment type="cofactor">
    <cofactor evidence="2">
        <name>[4Fe-4S] cluster</name>
        <dbReference type="ChEBI" id="CHEBI:49883"/>
    </cofactor>
</comment>
<proteinExistence type="inferred from homology"/>
<dbReference type="InterPro" id="IPR005025">
    <property type="entry name" value="FMN_Rdtase-like_dom"/>
</dbReference>
<dbReference type="AlphaFoldDB" id="A0A484F3M6"/>
<comment type="cofactor">
    <cofactor evidence="1">
        <name>FMN</name>
        <dbReference type="ChEBI" id="CHEBI:58210"/>
    </cofactor>
</comment>
<accession>A0A484F3M6</accession>
<feature type="domain" description="NADPH-dependent FMN reductase-like" evidence="6">
    <location>
        <begin position="1"/>
        <end position="121"/>
    </location>
</feature>
<evidence type="ECO:0000256" key="5">
    <source>
        <dbReference type="ARBA" id="ARBA00038292"/>
    </source>
</evidence>
<evidence type="ECO:0000313" key="8">
    <source>
        <dbReference type="Proteomes" id="UP000294855"/>
    </source>
</evidence>
<dbReference type="SUPFAM" id="SSF52218">
    <property type="entry name" value="Flavoproteins"/>
    <property type="match status" value="1"/>
</dbReference>
<dbReference type="OrthoDB" id="9059at2157"/>
<dbReference type="PANTHER" id="PTHR43278">
    <property type="entry name" value="NAD(P)H-DEPENDENT FMN-CONTAINING OXIDOREDUCTASE YWQN-RELATED"/>
    <property type="match status" value="1"/>
</dbReference>
<evidence type="ECO:0000256" key="3">
    <source>
        <dbReference type="ARBA" id="ARBA00022630"/>
    </source>
</evidence>
<keyword evidence="3" id="KW-0285">Flavoprotein</keyword>
<dbReference type="GO" id="GO:0016491">
    <property type="term" value="F:oxidoreductase activity"/>
    <property type="evidence" value="ECO:0007669"/>
    <property type="project" value="InterPro"/>
</dbReference>
<dbReference type="PANTHER" id="PTHR43278:SF2">
    <property type="entry name" value="IRON-SULFUR FLAVOPROTEIN"/>
    <property type="match status" value="1"/>
</dbReference>
<evidence type="ECO:0000256" key="2">
    <source>
        <dbReference type="ARBA" id="ARBA00001966"/>
    </source>
</evidence>
<dbReference type="EMBL" id="SNYS01000009">
    <property type="protein sequence ID" value="TDQ68203.1"/>
    <property type="molecule type" value="Genomic_DNA"/>
</dbReference>
<evidence type="ECO:0000313" key="7">
    <source>
        <dbReference type="EMBL" id="TDQ68203.1"/>
    </source>
</evidence>
<evidence type="ECO:0000256" key="1">
    <source>
        <dbReference type="ARBA" id="ARBA00001917"/>
    </source>
</evidence>
<dbReference type="Proteomes" id="UP000294855">
    <property type="component" value="Unassembled WGS sequence"/>
</dbReference>
<dbReference type="InterPro" id="IPR029039">
    <property type="entry name" value="Flavoprotein-like_sf"/>
</dbReference>
<protein>
    <submittedName>
        <fullName evidence="7">Multimeric flavodoxin WrbA</fullName>
    </submittedName>
</protein>
<name>A0A484F3M6_9EURY</name>
<comment type="similarity">
    <text evidence="5">Belongs to the SsuE family. Isf subfamily.</text>
</comment>
<evidence type="ECO:0000259" key="6">
    <source>
        <dbReference type="Pfam" id="PF03358"/>
    </source>
</evidence>
<gene>
    <name evidence="7" type="ORF">C7391_1141</name>
</gene>
<reference evidence="7 8" key="1">
    <citation type="submission" date="2019-03" db="EMBL/GenBank/DDBJ databases">
        <title>Genomic Encyclopedia of Type Strains, Phase IV (KMG-IV): sequencing the most valuable type-strain genomes for metagenomic binning, comparative biology and taxonomic classification.</title>
        <authorList>
            <person name="Goeker M."/>
        </authorList>
    </citation>
    <scope>NUCLEOTIDE SEQUENCE [LARGE SCALE GENOMIC DNA]</scope>
    <source>
        <strain evidence="7 8">DSM 13328</strain>
    </source>
</reference>
<keyword evidence="8" id="KW-1185">Reference proteome</keyword>
<dbReference type="RefSeq" id="WP_166627425.1">
    <property type="nucleotide sequence ID" value="NZ_JAHDUW010000004.1"/>
</dbReference>